<evidence type="ECO:0000313" key="6">
    <source>
        <dbReference type="EMBL" id="CAI8022290.1"/>
    </source>
</evidence>
<dbReference type="Gene3D" id="2.40.100.10">
    <property type="entry name" value="Cyclophilin-like"/>
    <property type="match status" value="1"/>
</dbReference>
<dbReference type="PROSITE" id="PS50072">
    <property type="entry name" value="CSA_PPIASE_2"/>
    <property type="match status" value="1"/>
</dbReference>
<dbReference type="PRINTS" id="PR00153">
    <property type="entry name" value="CSAPPISMRASE"/>
</dbReference>
<keyword evidence="4" id="KW-0732">Signal</keyword>
<dbReference type="SUPFAM" id="SSF50891">
    <property type="entry name" value="Cyclophilin-like"/>
    <property type="match status" value="1"/>
</dbReference>
<dbReference type="InterPro" id="IPR011989">
    <property type="entry name" value="ARM-like"/>
</dbReference>
<feature type="chain" id="PRO_5041251010" description="peptidylprolyl isomerase" evidence="4">
    <location>
        <begin position="17"/>
        <end position="695"/>
    </location>
</feature>
<feature type="signal peptide" evidence="4">
    <location>
        <begin position="1"/>
        <end position="16"/>
    </location>
</feature>
<name>A0AA35S2M3_GEOBA</name>
<dbReference type="InterPro" id="IPR004155">
    <property type="entry name" value="PBS_lyase_HEAT"/>
</dbReference>
<evidence type="ECO:0000256" key="4">
    <source>
        <dbReference type="SAM" id="SignalP"/>
    </source>
</evidence>
<gene>
    <name evidence="6" type="ORF">GBAR_LOCUS13110</name>
</gene>
<dbReference type="InterPro" id="IPR002130">
    <property type="entry name" value="Cyclophilin-type_PPIase_dom"/>
</dbReference>
<dbReference type="SMART" id="SM00567">
    <property type="entry name" value="EZ_HEAT"/>
    <property type="match status" value="7"/>
</dbReference>
<dbReference type="Pfam" id="PF00160">
    <property type="entry name" value="Pro_isomerase"/>
    <property type="match status" value="1"/>
</dbReference>
<evidence type="ECO:0000256" key="2">
    <source>
        <dbReference type="ARBA" id="ARBA00023110"/>
    </source>
</evidence>
<keyword evidence="3 6" id="KW-0413">Isomerase</keyword>
<evidence type="ECO:0000313" key="7">
    <source>
        <dbReference type="Proteomes" id="UP001174909"/>
    </source>
</evidence>
<evidence type="ECO:0000256" key="1">
    <source>
        <dbReference type="ARBA" id="ARBA00013194"/>
    </source>
</evidence>
<dbReference type="InterPro" id="IPR016024">
    <property type="entry name" value="ARM-type_fold"/>
</dbReference>
<reference evidence="6" key="1">
    <citation type="submission" date="2023-03" db="EMBL/GenBank/DDBJ databases">
        <authorList>
            <person name="Steffen K."/>
            <person name="Cardenas P."/>
        </authorList>
    </citation>
    <scope>NUCLEOTIDE SEQUENCE</scope>
</reference>
<dbReference type="SUPFAM" id="SSF48371">
    <property type="entry name" value="ARM repeat"/>
    <property type="match status" value="1"/>
</dbReference>
<dbReference type="EC" id="5.2.1.8" evidence="1"/>
<dbReference type="EMBL" id="CASHTH010001945">
    <property type="protein sequence ID" value="CAI8022290.1"/>
    <property type="molecule type" value="Genomic_DNA"/>
</dbReference>
<protein>
    <recommendedName>
        <fullName evidence="1">peptidylprolyl isomerase</fullName>
        <ecNumber evidence="1">5.2.1.8</ecNumber>
    </recommendedName>
</protein>
<evidence type="ECO:0000256" key="3">
    <source>
        <dbReference type="ARBA" id="ARBA00023235"/>
    </source>
</evidence>
<dbReference type="InterPro" id="IPR044666">
    <property type="entry name" value="Cyclophilin_A-like"/>
</dbReference>
<feature type="domain" description="PPIase cyclophilin-type" evidence="5">
    <location>
        <begin position="549"/>
        <end position="677"/>
    </location>
</feature>
<evidence type="ECO:0000259" key="5">
    <source>
        <dbReference type="PROSITE" id="PS50072"/>
    </source>
</evidence>
<dbReference type="GO" id="GO:0003755">
    <property type="term" value="F:peptidyl-prolyl cis-trans isomerase activity"/>
    <property type="evidence" value="ECO:0007669"/>
    <property type="project" value="UniProtKB-KW"/>
</dbReference>
<dbReference type="Gene3D" id="1.25.10.10">
    <property type="entry name" value="Leucine-rich Repeat Variant"/>
    <property type="match status" value="3"/>
</dbReference>
<dbReference type="PANTHER" id="PTHR45625">
    <property type="entry name" value="PEPTIDYL-PROLYL CIS-TRANS ISOMERASE-RELATED"/>
    <property type="match status" value="1"/>
</dbReference>
<dbReference type="PROSITE" id="PS00170">
    <property type="entry name" value="CSA_PPIASE_1"/>
    <property type="match status" value="1"/>
</dbReference>
<dbReference type="Pfam" id="PF13646">
    <property type="entry name" value="HEAT_2"/>
    <property type="match status" value="3"/>
</dbReference>
<dbReference type="CDD" id="cd00317">
    <property type="entry name" value="cyclophilin"/>
    <property type="match status" value="1"/>
</dbReference>
<keyword evidence="7" id="KW-1185">Reference proteome</keyword>
<comment type="caution">
    <text evidence="6">The sequence shown here is derived from an EMBL/GenBank/DDBJ whole genome shotgun (WGS) entry which is preliminary data.</text>
</comment>
<sequence>MLVLLALSPVLGQASSAQGTHEEQQAPAPPVLPTPERLARVLSLEDARSFGDGWLRDRVYDPDPEVRRRAVLALGRIGRPDAVEPLVAALTADAAGAVRSTAAFALGIVEDPLPEEAVSALEAALLDASGRVREKAIEALGRRGGERAGEIVTGHLAELVETSGYSDRREDMEAFRRRTSWDEARLGLFALARIRDDGGDPGDTAAILGRDGSPRTLWWPSAWTAARLRDPALVSLHRAYAGSPDPVIRALGVRGLGSTGLAVADDLTPELSHPSDTVRIEAMRAIRALAEADLPVGPTTAARLFSALDDAVPAIRREALVGLANVRHPEVMDALIQRLQSPDPEVRAGALRAIYPQDEEGFFLLLSGWSDRDPVGKIAMARRLLEIRDARIRNFLLRNLLTDEDPSVRAVALAGLGELEEALRSAGEGSPDVVATLARHLQAEDPYERAAAASALGRLETGGGRLREAYAADTAAIPDFRLAALRAGLAQGSENDRIEFARQALADPAWPVRRDAHEFLRRSGEAPEEPAAAETLDSADYRAMLQAPFSPLAWIETARGEIEIELFIGDAPRTVSNFIRLAREGFYDGLRFHRVVPNFVLQAGDPRGDSSGGPGYTIRCEIGEGFYMRGSVGMALDGKDTGGSQFFITLLPQPHLNGRYTLFGHVRDGFAVLDQIEPGDRIRRIRIWDGITPPH</sequence>
<proteinExistence type="predicted"/>
<dbReference type="GO" id="GO:0006457">
    <property type="term" value="P:protein folding"/>
    <property type="evidence" value="ECO:0007669"/>
    <property type="project" value="InterPro"/>
</dbReference>
<dbReference type="PANTHER" id="PTHR45625:SF4">
    <property type="entry name" value="PEPTIDYLPROLYL ISOMERASE DOMAIN AND WD REPEAT-CONTAINING PROTEIN 1"/>
    <property type="match status" value="1"/>
</dbReference>
<dbReference type="InterPro" id="IPR020892">
    <property type="entry name" value="Cyclophilin-type_PPIase_CS"/>
</dbReference>
<accession>A0AA35S2M3</accession>
<keyword evidence="2" id="KW-0697">Rotamase</keyword>
<dbReference type="Proteomes" id="UP001174909">
    <property type="component" value="Unassembled WGS sequence"/>
</dbReference>
<dbReference type="AlphaFoldDB" id="A0AA35S2M3"/>
<dbReference type="InterPro" id="IPR029000">
    <property type="entry name" value="Cyclophilin-like_dom_sf"/>
</dbReference>
<organism evidence="6 7">
    <name type="scientific">Geodia barretti</name>
    <name type="common">Barrett's horny sponge</name>
    <dbReference type="NCBI Taxonomy" id="519541"/>
    <lineage>
        <taxon>Eukaryota</taxon>
        <taxon>Metazoa</taxon>
        <taxon>Porifera</taxon>
        <taxon>Demospongiae</taxon>
        <taxon>Heteroscleromorpha</taxon>
        <taxon>Tetractinellida</taxon>
        <taxon>Astrophorina</taxon>
        <taxon>Geodiidae</taxon>
        <taxon>Geodia</taxon>
    </lineage>
</organism>